<evidence type="ECO:0000313" key="2">
    <source>
        <dbReference type="EMBL" id="CAD7575010.1"/>
    </source>
</evidence>
<sequence length="255" mass="29301">MKGLLPIAITVLVRVKKAAKNDRLKTATEILDVLESGDLSELEELLSDEESDNFDVTLPRRVGEPNPDPSEELYELQEENIDEDENDDDGFPFETQLDLPNEHIRVSPLSDVTITSKKDIKWRKHARFQPLNLPAVDNSTYGVEPEPLLIRIRSRKWTLKMIFHAVDLALTNSWLEYRHIAREHKVPTKEILDLLHFRQRVAEALIKTGKPTSSNQRKRGRPRTSNKDESVDSPPTRRPSGVYPVGFLYCSREEL</sequence>
<dbReference type="AlphaFoldDB" id="A0A7R9J949"/>
<gene>
    <name evidence="2" type="ORF">TCMB3V08_LOCUS7610</name>
</gene>
<organism evidence="2">
    <name type="scientific">Timema californicum</name>
    <name type="common">California timema</name>
    <name type="synonym">Walking stick</name>
    <dbReference type="NCBI Taxonomy" id="61474"/>
    <lineage>
        <taxon>Eukaryota</taxon>
        <taxon>Metazoa</taxon>
        <taxon>Ecdysozoa</taxon>
        <taxon>Arthropoda</taxon>
        <taxon>Hexapoda</taxon>
        <taxon>Insecta</taxon>
        <taxon>Pterygota</taxon>
        <taxon>Neoptera</taxon>
        <taxon>Polyneoptera</taxon>
        <taxon>Phasmatodea</taxon>
        <taxon>Timematodea</taxon>
        <taxon>Timematoidea</taxon>
        <taxon>Timematidae</taxon>
        <taxon>Timema</taxon>
    </lineage>
</organism>
<dbReference type="PANTHER" id="PTHR47272">
    <property type="entry name" value="DDE_TNP_1_7 DOMAIN-CONTAINING PROTEIN"/>
    <property type="match status" value="1"/>
</dbReference>
<dbReference type="EMBL" id="OE182836">
    <property type="protein sequence ID" value="CAD7575010.1"/>
    <property type="molecule type" value="Genomic_DNA"/>
</dbReference>
<name>A0A7R9J949_TIMCA</name>
<protein>
    <submittedName>
        <fullName evidence="2">(California timema) hypothetical protein</fullName>
    </submittedName>
</protein>
<feature type="region of interest" description="Disordered" evidence="1">
    <location>
        <begin position="206"/>
        <end position="242"/>
    </location>
</feature>
<accession>A0A7R9J949</accession>
<proteinExistence type="predicted"/>
<dbReference type="PANTHER" id="PTHR47272:SF2">
    <property type="entry name" value="PIGGYBAC TRANSPOSABLE ELEMENT-DERIVED PROTEIN 3-LIKE"/>
    <property type="match status" value="1"/>
</dbReference>
<evidence type="ECO:0000256" key="1">
    <source>
        <dbReference type="SAM" id="MobiDB-lite"/>
    </source>
</evidence>
<reference evidence="2" key="1">
    <citation type="submission" date="2020-11" db="EMBL/GenBank/DDBJ databases">
        <authorList>
            <person name="Tran Van P."/>
        </authorList>
    </citation>
    <scope>NUCLEOTIDE SEQUENCE</scope>
</reference>
<feature type="region of interest" description="Disordered" evidence="1">
    <location>
        <begin position="46"/>
        <end position="71"/>
    </location>
</feature>